<protein>
    <submittedName>
        <fullName evidence="1">Uncharacterized protein</fullName>
    </submittedName>
</protein>
<gene>
    <name evidence="1" type="ORF">RRU01S_15_01010</name>
</gene>
<name>A0A081CWY0_9HYPH</name>
<sequence>MKAERLSAAKDALGSLQEQPGFDLSDFQKWELADFSSRFGISTEDARKLCRETERHEVAVGFTRLKLWHDAILVNATMSAVEKVAALRVWSFVNHSHLYAWPSQDRLAKELGYSRGPNLGKALRRSFELGAYSPVPIRDLPIDLRDMAVKGSGRSMRGVAYRLNPVEKWAEEAAAFASLQKGDMFRGGTLEGSMAHHLNSELNHQLAAPASPYISVGESPLTFQPVDSSQYGNDGGKLYG</sequence>
<evidence type="ECO:0000313" key="1">
    <source>
        <dbReference type="EMBL" id="GAK71176.1"/>
    </source>
</evidence>
<dbReference type="OrthoDB" id="8449437at2"/>
<dbReference type="RefSeq" id="WP_045230731.1">
    <property type="nucleotide sequence ID" value="NZ_BBJU01000015.1"/>
</dbReference>
<reference evidence="1 2" key="1">
    <citation type="submission" date="2014-08" db="EMBL/GenBank/DDBJ databases">
        <title>Whole genome shotgun sequence of Rhizobium rubi NBRC 13261.</title>
        <authorList>
            <person name="Katano-Makiyama Y."/>
            <person name="Hosoyama A."/>
            <person name="Hashimoto M."/>
            <person name="Hosoyama Y."/>
            <person name="Noguchi M."/>
            <person name="Tsuchikane K."/>
            <person name="Uohara A."/>
            <person name="Ohji S."/>
            <person name="Ichikawa N."/>
            <person name="Kimura A."/>
            <person name="Yamazoe A."/>
            <person name="Fujita N."/>
        </authorList>
    </citation>
    <scope>NUCLEOTIDE SEQUENCE [LARGE SCALE GENOMIC DNA]</scope>
    <source>
        <strain evidence="1 2">NBRC 13261</strain>
    </source>
</reference>
<proteinExistence type="predicted"/>
<organism evidence="1 2">
    <name type="scientific">Agrobacterium rubi TR3 = NBRC 13261</name>
    <dbReference type="NCBI Taxonomy" id="1368415"/>
    <lineage>
        <taxon>Bacteria</taxon>
        <taxon>Pseudomonadati</taxon>
        <taxon>Pseudomonadota</taxon>
        <taxon>Alphaproteobacteria</taxon>
        <taxon>Hyphomicrobiales</taxon>
        <taxon>Rhizobiaceae</taxon>
        <taxon>Rhizobium/Agrobacterium group</taxon>
        <taxon>Agrobacterium</taxon>
    </lineage>
</organism>
<evidence type="ECO:0000313" key="2">
    <source>
        <dbReference type="Proteomes" id="UP000028701"/>
    </source>
</evidence>
<dbReference type="EMBL" id="BBJU01000015">
    <property type="protein sequence ID" value="GAK71176.1"/>
    <property type="molecule type" value="Genomic_DNA"/>
</dbReference>
<dbReference type="Proteomes" id="UP000028701">
    <property type="component" value="Unassembled WGS sequence"/>
</dbReference>
<comment type="caution">
    <text evidence="1">The sequence shown here is derived from an EMBL/GenBank/DDBJ whole genome shotgun (WGS) entry which is preliminary data.</text>
</comment>
<dbReference type="AlphaFoldDB" id="A0A081CWY0"/>
<accession>A0A081CWY0</accession>